<feature type="transmembrane region" description="Helical" evidence="5">
    <location>
        <begin position="174"/>
        <end position="193"/>
    </location>
</feature>
<feature type="transmembrane region" description="Helical" evidence="5">
    <location>
        <begin position="97"/>
        <end position="117"/>
    </location>
</feature>
<dbReference type="GO" id="GO:0016874">
    <property type="term" value="F:ligase activity"/>
    <property type="evidence" value="ECO:0007669"/>
    <property type="project" value="UniProtKB-KW"/>
</dbReference>
<organism evidence="7 8">
    <name type="scientific">Bacteroides uniformis</name>
    <dbReference type="NCBI Taxonomy" id="820"/>
    <lineage>
        <taxon>Bacteria</taxon>
        <taxon>Pseudomonadati</taxon>
        <taxon>Bacteroidota</taxon>
        <taxon>Bacteroidia</taxon>
        <taxon>Bacteroidales</taxon>
        <taxon>Bacteroidaceae</taxon>
        <taxon>Bacteroides</taxon>
    </lineage>
</organism>
<feature type="transmembrane region" description="Helical" evidence="5">
    <location>
        <begin position="199"/>
        <end position="224"/>
    </location>
</feature>
<protein>
    <submittedName>
        <fullName evidence="7">O-antigen ligase family protein</fullName>
    </submittedName>
</protein>
<keyword evidence="7" id="KW-0436">Ligase</keyword>
<name>A0ABS5X7S8_BACUN</name>
<evidence type="ECO:0000256" key="2">
    <source>
        <dbReference type="ARBA" id="ARBA00022692"/>
    </source>
</evidence>
<evidence type="ECO:0000256" key="1">
    <source>
        <dbReference type="ARBA" id="ARBA00004141"/>
    </source>
</evidence>
<feature type="transmembrane region" description="Helical" evidence="5">
    <location>
        <begin position="43"/>
        <end position="61"/>
    </location>
</feature>
<accession>A0ABS5X7S8</accession>
<feature type="transmembrane region" description="Helical" evidence="5">
    <location>
        <begin position="236"/>
        <end position="257"/>
    </location>
</feature>
<dbReference type="EMBL" id="JAFBJK010000005">
    <property type="protein sequence ID" value="MBT8728010.1"/>
    <property type="molecule type" value="Genomic_DNA"/>
</dbReference>
<evidence type="ECO:0000256" key="3">
    <source>
        <dbReference type="ARBA" id="ARBA00022989"/>
    </source>
</evidence>
<feature type="transmembrane region" description="Helical" evidence="5">
    <location>
        <begin position="73"/>
        <end position="91"/>
    </location>
</feature>
<evidence type="ECO:0000259" key="6">
    <source>
        <dbReference type="Pfam" id="PF04932"/>
    </source>
</evidence>
<gene>
    <name evidence="7" type="ORF">JQN06_17945</name>
</gene>
<keyword evidence="2 5" id="KW-0812">Transmembrane</keyword>
<reference evidence="7 8" key="1">
    <citation type="submission" date="2020-12" db="EMBL/GenBank/DDBJ databases">
        <title>Microorganisms.</title>
        <authorList>
            <person name="Matos J."/>
            <person name="Faleiro L."/>
            <person name="Duarte I."/>
        </authorList>
    </citation>
    <scope>NUCLEOTIDE SEQUENCE [LARGE SCALE GENOMIC DNA]</scope>
    <source>
        <strain evidence="7 8">PtFD3Pch2</strain>
    </source>
</reference>
<keyword evidence="3 5" id="KW-1133">Transmembrane helix</keyword>
<comment type="subcellular location">
    <subcellularLocation>
        <location evidence="1">Membrane</location>
        <topology evidence="1">Multi-pass membrane protein</topology>
    </subcellularLocation>
</comment>
<feature type="transmembrane region" description="Helical" evidence="5">
    <location>
        <begin position="124"/>
        <end position="143"/>
    </location>
</feature>
<keyword evidence="8" id="KW-1185">Reference proteome</keyword>
<dbReference type="Pfam" id="PF04932">
    <property type="entry name" value="Wzy_C"/>
    <property type="match status" value="1"/>
</dbReference>
<dbReference type="InterPro" id="IPR007016">
    <property type="entry name" value="O-antigen_ligase-rel_domated"/>
</dbReference>
<evidence type="ECO:0000313" key="7">
    <source>
        <dbReference type="EMBL" id="MBT8728010.1"/>
    </source>
</evidence>
<feature type="transmembrane region" description="Helical" evidence="5">
    <location>
        <begin position="379"/>
        <end position="397"/>
    </location>
</feature>
<comment type="caution">
    <text evidence="7">The sequence shown here is derived from an EMBL/GenBank/DDBJ whole genome shotgun (WGS) entry which is preliminary data.</text>
</comment>
<evidence type="ECO:0000256" key="5">
    <source>
        <dbReference type="SAM" id="Phobius"/>
    </source>
</evidence>
<feature type="transmembrane region" description="Helical" evidence="5">
    <location>
        <begin position="331"/>
        <end position="350"/>
    </location>
</feature>
<feature type="domain" description="O-antigen ligase-related" evidence="6">
    <location>
        <begin position="199"/>
        <end position="337"/>
    </location>
</feature>
<evidence type="ECO:0000313" key="8">
    <source>
        <dbReference type="Proteomes" id="UP001196342"/>
    </source>
</evidence>
<feature type="transmembrane region" description="Helical" evidence="5">
    <location>
        <begin position="21"/>
        <end position="37"/>
    </location>
</feature>
<dbReference type="Proteomes" id="UP001196342">
    <property type="component" value="Unassembled WGS sequence"/>
</dbReference>
<proteinExistence type="predicted"/>
<keyword evidence="4 5" id="KW-0472">Membrane</keyword>
<evidence type="ECO:0000256" key="4">
    <source>
        <dbReference type="ARBA" id="ARBA00023136"/>
    </source>
</evidence>
<sequence length="404" mass="46770">MKLKEDKFLLLTQKTSFLQNFCLLLLYSLVSGIYKIVDNQILMLLNVPIVLFLLRSNCATTTNNISLFYKYDLFFLLYIFYLLFLEVVVLFNVKTNVYGLLIGLFLDFFPVIGFIYSRKIKFESFVQILLIIAFVHLFIGILLYPPFSIYLTLGPIAEIFVDQMLFGRMSSVSGSLAFGNLMMYGCIISFFYNKKLLPFLLFGLIFSSQRSSWGGFLLCILLYVYQNIRTGKYKSILFLLIALLLVGLCVCVVFLIFDIDLSFIEYRFSRLTEAGDERSIQWLHGLENFVNNPIGTGFGQVGHVAVRYTKDDAYYWVADGDYFRIISEHGIGGSLFYLVFLFFFFLIFCSKLKSKKECTIISLIGASFIQMIGSNIHEFYFNNFILWILVGYFFVLVNSKFRLI</sequence>